<sequence length="85" mass="9546">MTNVSMQSLTELTSSCRPRQAKRDNHFLGTSQRIQNECSPFQTKLHLAIKFGRLYAPLQSSSNLSSVGFVQYIRLPPLAISLTFS</sequence>
<accession>E9HKF7</accession>
<dbReference type="HOGENOM" id="CLU_2514932_0_0_1"/>
<feature type="compositionally biased region" description="Polar residues" evidence="1">
    <location>
        <begin position="1"/>
        <end position="17"/>
    </location>
</feature>
<organism evidence="2 3">
    <name type="scientific">Daphnia pulex</name>
    <name type="common">Water flea</name>
    <dbReference type="NCBI Taxonomy" id="6669"/>
    <lineage>
        <taxon>Eukaryota</taxon>
        <taxon>Metazoa</taxon>
        <taxon>Ecdysozoa</taxon>
        <taxon>Arthropoda</taxon>
        <taxon>Crustacea</taxon>
        <taxon>Branchiopoda</taxon>
        <taxon>Diplostraca</taxon>
        <taxon>Cladocera</taxon>
        <taxon>Anomopoda</taxon>
        <taxon>Daphniidae</taxon>
        <taxon>Daphnia</taxon>
    </lineage>
</organism>
<evidence type="ECO:0000313" key="2">
    <source>
        <dbReference type="EMBL" id="EFX67779.1"/>
    </source>
</evidence>
<gene>
    <name evidence="2" type="ORF">DAPPUDRAFT_261044</name>
</gene>
<evidence type="ECO:0000313" key="3">
    <source>
        <dbReference type="Proteomes" id="UP000000305"/>
    </source>
</evidence>
<reference evidence="2 3" key="1">
    <citation type="journal article" date="2011" name="Science">
        <title>The ecoresponsive genome of Daphnia pulex.</title>
        <authorList>
            <person name="Colbourne J.K."/>
            <person name="Pfrender M.E."/>
            <person name="Gilbert D."/>
            <person name="Thomas W.K."/>
            <person name="Tucker A."/>
            <person name="Oakley T.H."/>
            <person name="Tokishita S."/>
            <person name="Aerts A."/>
            <person name="Arnold G.J."/>
            <person name="Basu M.K."/>
            <person name="Bauer D.J."/>
            <person name="Caceres C.E."/>
            <person name="Carmel L."/>
            <person name="Casola C."/>
            <person name="Choi J.H."/>
            <person name="Detter J.C."/>
            <person name="Dong Q."/>
            <person name="Dusheyko S."/>
            <person name="Eads B.D."/>
            <person name="Frohlich T."/>
            <person name="Geiler-Samerotte K.A."/>
            <person name="Gerlach D."/>
            <person name="Hatcher P."/>
            <person name="Jogdeo S."/>
            <person name="Krijgsveld J."/>
            <person name="Kriventseva E.V."/>
            <person name="Kultz D."/>
            <person name="Laforsch C."/>
            <person name="Lindquist E."/>
            <person name="Lopez J."/>
            <person name="Manak J.R."/>
            <person name="Muller J."/>
            <person name="Pangilinan J."/>
            <person name="Patwardhan R.P."/>
            <person name="Pitluck S."/>
            <person name="Pritham E.J."/>
            <person name="Rechtsteiner A."/>
            <person name="Rho M."/>
            <person name="Rogozin I.B."/>
            <person name="Sakarya O."/>
            <person name="Salamov A."/>
            <person name="Schaack S."/>
            <person name="Shapiro H."/>
            <person name="Shiga Y."/>
            <person name="Skalitzky C."/>
            <person name="Smith Z."/>
            <person name="Souvorov A."/>
            <person name="Sung W."/>
            <person name="Tang Z."/>
            <person name="Tsuchiya D."/>
            <person name="Tu H."/>
            <person name="Vos H."/>
            <person name="Wang M."/>
            <person name="Wolf Y.I."/>
            <person name="Yamagata H."/>
            <person name="Yamada T."/>
            <person name="Ye Y."/>
            <person name="Shaw J.R."/>
            <person name="Andrews J."/>
            <person name="Crease T.J."/>
            <person name="Tang H."/>
            <person name="Lucas S.M."/>
            <person name="Robertson H.M."/>
            <person name="Bork P."/>
            <person name="Koonin E.V."/>
            <person name="Zdobnov E.M."/>
            <person name="Grigoriev I.V."/>
            <person name="Lynch M."/>
            <person name="Boore J.L."/>
        </authorList>
    </citation>
    <scope>NUCLEOTIDE SEQUENCE [LARGE SCALE GENOMIC DNA]</scope>
</reference>
<feature type="region of interest" description="Disordered" evidence="1">
    <location>
        <begin position="1"/>
        <end position="21"/>
    </location>
</feature>
<dbReference type="Proteomes" id="UP000000305">
    <property type="component" value="Unassembled WGS sequence"/>
</dbReference>
<keyword evidence="3" id="KW-1185">Reference proteome</keyword>
<dbReference type="InParanoid" id="E9HKF7"/>
<proteinExistence type="predicted"/>
<protein>
    <submittedName>
        <fullName evidence="2">Uncharacterized protein</fullName>
    </submittedName>
</protein>
<dbReference type="KEGG" id="dpx:DAPPUDRAFT_261044"/>
<dbReference type="AlphaFoldDB" id="E9HKF7"/>
<name>E9HKF7_DAPPU</name>
<dbReference type="EMBL" id="GL732668">
    <property type="protein sequence ID" value="EFX67779.1"/>
    <property type="molecule type" value="Genomic_DNA"/>
</dbReference>
<evidence type="ECO:0000256" key="1">
    <source>
        <dbReference type="SAM" id="MobiDB-lite"/>
    </source>
</evidence>